<gene>
    <name evidence="1" type="ORF">MM415A04320_0005</name>
</gene>
<dbReference type="EMBL" id="MT141734">
    <property type="protein sequence ID" value="QJA69757.1"/>
    <property type="molecule type" value="Genomic_DNA"/>
</dbReference>
<reference evidence="1" key="1">
    <citation type="submission" date="2020-03" db="EMBL/GenBank/DDBJ databases">
        <title>The deep terrestrial virosphere.</title>
        <authorList>
            <person name="Holmfeldt K."/>
            <person name="Nilsson E."/>
            <person name="Simone D."/>
            <person name="Lopez-Fernandez M."/>
            <person name="Wu X."/>
            <person name="de Brujin I."/>
            <person name="Lundin D."/>
            <person name="Andersson A."/>
            <person name="Bertilsson S."/>
            <person name="Dopson M."/>
        </authorList>
    </citation>
    <scope>NUCLEOTIDE SEQUENCE</scope>
    <source>
        <strain evidence="1">MM415A04320</strain>
    </source>
</reference>
<sequence length="69" mass="7893">MTKFDVTGIVQMHATNYQTIWHRITADNEDAAMERFNRAYPPTKTLPSREILGLNAWPTNPTQTDAEKS</sequence>
<protein>
    <submittedName>
        <fullName evidence="1">Uncharacterized protein</fullName>
    </submittedName>
</protein>
<proteinExistence type="predicted"/>
<evidence type="ECO:0000313" key="1">
    <source>
        <dbReference type="EMBL" id="QJA69757.1"/>
    </source>
</evidence>
<dbReference type="AlphaFoldDB" id="A0A6M3JLP4"/>
<organism evidence="1">
    <name type="scientific">viral metagenome</name>
    <dbReference type="NCBI Taxonomy" id="1070528"/>
    <lineage>
        <taxon>unclassified sequences</taxon>
        <taxon>metagenomes</taxon>
        <taxon>organismal metagenomes</taxon>
    </lineage>
</organism>
<accession>A0A6M3JLP4</accession>
<name>A0A6M3JLP4_9ZZZZ</name>